<evidence type="ECO:0000256" key="18">
    <source>
        <dbReference type="SAM" id="MobiDB-lite"/>
    </source>
</evidence>
<keyword evidence="4 15" id="KW-1003">Cell membrane</keyword>
<evidence type="ECO:0000313" key="22">
    <source>
        <dbReference type="EMBL" id="APE29781.1"/>
    </source>
</evidence>
<comment type="similarity">
    <text evidence="2 15 16">Belongs to the SecA family.</text>
</comment>
<accession>A0A1J0VCM3</accession>
<dbReference type="GO" id="GO:0046872">
    <property type="term" value="F:metal ion binding"/>
    <property type="evidence" value="ECO:0007669"/>
    <property type="project" value="UniProtKB-KW"/>
</dbReference>
<dbReference type="InterPro" id="IPR027417">
    <property type="entry name" value="P-loop_NTPase"/>
</dbReference>
<dbReference type="NCBIfam" id="NF009538">
    <property type="entry name" value="PRK12904.1"/>
    <property type="match status" value="1"/>
</dbReference>
<evidence type="ECO:0000256" key="10">
    <source>
        <dbReference type="ARBA" id="ARBA00022840"/>
    </source>
</evidence>
<evidence type="ECO:0000256" key="9">
    <source>
        <dbReference type="ARBA" id="ARBA00022833"/>
    </source>
</evidence>
<dbReference type="PANTHER" id="PTHR30612">
    <property type="entry name" value="SECA INNER MEMBRANE COMPONENT OF SEC PROTEIN SECRETION SYSTEM"/>
    <property type="match status" value="1"/>
</dbReference>
<evidence type="ECO:0000256" key="8">
    <source>
        <dbReference type="ARBA" id="ARBA00022741"/>
    </source>
</evidence>
<dbReference type="KEGG" id="hsi:BOX17_01675"/>
<feature type="compositionally biased region" description="Low complexity" evidence="18">
    <location>
        <begin position="860"/>
        <end position="877"/>
    </location>
</feature>
<keyword evidence="11 15" id="KW-0653">Protein transport</keyword>
<comment type="function">
    <text evidence="15">Part of the Sec protein translocase complex. Interacts with the SecYEG preprotein conducting channel. Has a central role in coupling the hydrolysis of ATP to the transfer of proteins into and across the cell membrane, serving both as a receptor for the preprotein-SecB complex and as an ATP-driven molecular motor driving the stepwise translocation of polypeptide chains across the membrane.</text>
</comment>
<keyword evidence="5 15" id="KW-0963">Cytoplasm</keyword>
<dbReference type="FunFam" id="3.40.50.300:FF:000113">
    <property type="entry name" value="Preprotein translocase subunit SecA"/>
    <property type="match status" value="1"/>
</dbReference>
<dbReference type="InterPro" id="IPR044722">
    <property type="entry name" value="SecA_SF2_C"/>
</dbReference>
<dbReference type="Pfam" id="PF01043">
    <property type="entry name" value="SecA_PP_bind"/>
    <property type="match status" value="1"/>
</dbReference>
<dbReference type="PROSITE" id="PS51194">
    <property type="entry name" value="HELICASE_CTER"/>
    <property type="match status" value="1"/>
</dbReference>
<feature type="compositionally biased region" description="Basic and acidic residues" evidence="18">
    <location>
        <begin position="880"/>
        <end position="891"/>
    </location>
</feature>
<keyword evidence="7" id="KW-0479">Metal-binding</keyword>
<gene>
    <name evidence="15" type="primary">secA</name>
    <name evidence="22" type="ORF">BOX17_01675</name>
</gene>
<dbReference type="InterPro" id="IPR036266">
    <property type="entry name" value="SecA_Wing/Scaffold_sf"/>
</dbReference>
<evidence type="ECO:0000256" key="16">
    <source>
        <dbReference type="RuleBase" id="RU003874"/>
    </source>
</evidence>
<keyword evidence="23" id="KW-1185">Reference proteome</keyword>
<keyword evidence="14 15" id="KW-0472">Membrane</keyword>
<feature type="binding site" evidence="15">
    <location>
        <position position="87"/>
    </location>
    <ligand>
        <name>ATP</name>
        <dbReference type="ChEBI" id="CHEBI:30616"/>
    </ligand>
</feature>
<protein>
    <recommendedName>
        <fullName evidence="15 16">Protein translocase subunit SecA</fullName>
        <ecNumber evidence="15">7.4.2.8</ecNumber>
    </recommendedName>
</protein>
<dbReference type="InterPro" id="IPR004027">
    <property type="entry name" value="SEC_C_motif"/>
</dbReference>
<keyword evidence="8 15" id="KW-0547">Nucleotide-binding</keyword>
<keyword evidence="9" id="KW-0862">Zinc</keyword>
<dbReference type="PANTHER" id="PTHR30612:SF0">
    <property type="entry name" value="CHLOROPLAST PROTEIN-TRANSPORTING ATPASE"/>
    <property type="match status" value="1"/>
</dbReference>
<feature type="binding site" evidence="15">
    <location>
        <begin position="105"/>
        <end position="109"/>
    </location>
    <ligand>
        <name>ATP</name>
        <dbReference type="ChEBI" id="CHEBI:30616"/>
    </ligand>
</feature>
<evidence type="ECO:0000259" key="20">
    <source>
        <dbReference type="PROSITE" id="PS51194"/>
    </source>
</evidence>
<evidence type="ECO:0000256" key="11">
    <source>
        <dbReference type="ARBA" id="ARBA00022927"/>
    </source>
</evidence>
<dbReference type="OrthoDB" id="9805579at2"/>
<dbReference type="GO" id="GO:0005829">
    <property type="term" value="C:cytosol"/>
    <property type="evidence" value="ECO:0007669"/>
    <property type="project" value="TreeGrafter"/>
</dbReference>
<dbReference type="Pfam" id="PF02810">
    <property type="entry name" value="SEC-C"/>
    <property type="match status" value="1"/>
</dbReference>
<dbReference type="Gene3D" id="3.40.50.300">
    <property type="entry name" value="P-loop containing nucleotide triphosphate hydrolases"/>
    <property type="match status" value="2"/>
</dbReference>
<keyword evidence="13 15" id="KW-0811">Translocation</keyword>
<feature type="domain" description="Helicase C-terminal" evidence="20">
    <location>
        <begin position="419"/>
        <end position="632"/>
    </location>
</feature>
<evidence type="ECO:0000256" key="13">
    <source>
        <dbReference type="ARBA" id="ARBA00023010"/>
    </source>
</evidence>
<dbReference type="CDD" id="cd18803">
    <property type="entry name" value="SF2_C_secA"/>
    <property type="match status" value="1"/>
</dbReference>
<dbReference type="GO" id="GO:0006605">
    <property type="term" value="P:protein targeting"/>
    <property type="evidence" value="ECO:0007669"/>
    <property type="project" value="UniProtKB-UniRule"/>
</dbReference>
<feature type="domain" description="Helicase ATP-binding" evidence="19">
    <location>
        <begin position="89"/>
        <end position="235"/>
    </location>
</feature>
<feature type="coiled-coil region" evidence="17">
    <location>
        <begin position="21"/>
        <end position="48"/>
    </location>
</feature>
<dbReference type="InterPro" id="IPR014001">
    <property type="entry name" value="Helicase_ATP-bd"/>
</dbReference>
<comment type="catalytic activity">
    <reaction evidence="15">
        <text>ATP + H2O + cellular proteinSide 1 = ADP + phosphate + cellular proteinSide 2.</text>
        <dbReference type="EC" id="7.4.2.8"/>
    </reaction>
</comment>
<proteinExistence type="inferred from homology"/>
<dbReference type="Pfam" id="PF21090">
    <property type="entry name" value="P-loop_SecA"/>
    <property type="match status" value="1"/>
</dbReference>
<dbReference type="Pfam" id="PF07516">
    <property type="entry name" value="SecA_SW"/>
    <property type="match status" value="1"/>
</dbReference>
<evidence type="ECO:0000256" key="7">
    <source>
        <dbReference type="ARBA" id="ARBA00022723"/>
    </source>
</evidence>
<dbReference type="InterPro" id="IPR011130">
    <property type="entry name" value="SecA_preprotein_X-link_dom"/>
</dbReference>
<evidence type="ECO:0000256" key="4">
    <source>
        <dbReference type="ARBA" id="ARBA00022475"/>
    </source>
</evidence>
<evidence type="ECO:0000256" key="3">
    <source>
        <dbReference type="ARBA" id="ARBA00022448"/>
    </source>
</evidence>
<dbReference type="RefSeq" id="WP_071941768.1">
    <property type="nucleotide sequence ID" value="NZ_CP018139.1"/>
</dbReference>
<dbReference type="EMBL" id="CP018139">
    <property type="protein sequence ID" value="APE29781.1"/>
    <property type="molecule type" value="Genomic_DNA"/>
</dbReference>
<dbReference type="InterPro" id="IPR011115">
    <property type="entry name" value="SecA_DEAD"/>
</dbReference>
<dbReference type="SMART" id="SM00958">
    <property type="entry name" value="SecA_PP_bind"/>
    <property type="match status" value="1"/>
</dbReference>
<dbReference type="HAMAP" id="MF_01382">
    <property type="entry name" value="SecA"/>
    <property type="match status" value="1"/>
</dbReference>
<dbReference type="EC" id="7.4.2.8" evidence="15"/>
<evidence type="ECO:0000259" key="19">
    <source>
        <dbReference type="PROSITE" id="PS51192"/>
    </source>
</evidence>
<dbReference type="Proteomes" id="UP000181985">
    <property type="component" value="Chromosome"/>
</dbReference>
<dbReference type="PROSITE" id="PS51196">
    <property type="entry name" value="SECA_MOTOR_DEAD"/>
    <property type="match status" value="1"/>
</dbReference>
<name>A0A1J0VCM3_9GAMM</name>
<dbReference type="Gene3D" id="3.90.1440.10">
    <property type="entry name" value="SecA, preprotein cross-linking domain"/>
    <property type="match status" value="1"/>
</dbReference>
<comment type="cofactor">
    <cofactor evidence="1">
        <name>Zn(2+)</name>
        <dbReference type="ChEBI" id="CHEBI:29105"/>
    </cofactor>
</comment>
<keyword evidence="17" id="KW-0175">Coiled coil</keyword>
<organism evidence="22 23">
    <name type="scientific">Halomonas aestuarii</name>
    <dbReference type="NCBI Taxonomy" id="1897729"/>
    <lineage>
        <taxon>Bacteria</taxon>
        <taxon>Pseudomonadati</taxon>
        <taxon>Pseudomonadota</taxon>
        <taxon>Gammaproteobacteria</taxon>
        <taxon>Oceanospirillales</taxon>
        <taxon>Halomonadaceae</taxon>
        <taxon>Halomonas</taxon>
    </lineage>
</organism>
<evidence type="ECO:0000259" key="21">
    <source>
        <dbReference type="PROSITE" id="PS51196"/>
    </source>
</evidence>
<keyword evidence="10 15" id="KW-0067">ATP-binding</keyword>
<dbReference type="NCBIfam" id="TIGR00963">
    <property type="entry name" value="secA"/>
    <property type="match status" value="1"/>
</dbReference>
<dbReference type="SUPFAM" id="SSF81767">
    <property type="entry name" value="Pre-protein crosslinking domain of SecA"/>
    <property type="match status" value="1"/>
</dbReference>
<feature type="compositionally biased region" description="Basic and acidic residues" evidence="18">
    <location>
        <begin position="839"/>
        <end position="859"/>
    </location>
</feature>
<feature type="region of interest" description="Disordered" evidence="18">
    <location>
        <begin position="839"/>
        <end position="911"/>
    </location>
</feature>
<dbReference type="AlphaFoldDB" id="A0A1J0VCM3"/>
<keyword evidence="3 15" id="KW-0813">Transport</keyword>
<comment type="subunit">
    <text evidence="15">Monomer and homodimer. Part of the essential Sec protein translocation apparatus which comprises SecA, SecYEG and auxiliary proteins SecDF-YajC and YidC.</text>
</comment>
<dbReference type="InterPro" id="IPR014018">
    <property type="entry name" value="SecA_motor_DEAD"/>
</dbReference>
<dbReference type="SUPFAM" id="SSF52540">
    <property type="entry name" value="P-loop containing nucleoside triphosphate hydrolases"/>
    <property type="match status" value="2"/>
</dbReference>
<dbReference type="SUPFAM" id="SSF81886">
    <property type="entry name" value="Helical scaffold and wing domains of SecA"/>
    <property type="match status" value="1"/>
</dbReference>
<dbReference type="GO" id="GO:0005524">
    <property type="term" value="F:ATP binding"/>
    <property type="evidence" value="ECO:0007669"/>
    <property type="project" value="UniProtKB-UniRule"/>
</dbReference>
<dbReference type="InterPro" id="IPR000185">
    <property type="entry name" value="SecA"/>
</dbReference>
<evidence type="ECO:0000256" key="6">
    <source>
        <dbReference type="ARBA" id="ARBA00022519"/>
    </source>
</evidence>
<dbReference type="GO" id="GO:0031522">
    <property type="term" value="C:cell envelope Sec protein transport complex"/>
    <property type="evidence" value="ECO:0007669"/>
    <property type="project" value="UniProtKB-ARBA"/>
</dbReference>
<dbReference type="CDD" id="cd17928">
    <property type="entry name" value="DEXDc_SecA"/>
    <property type="match status" value="1"/>
</dbReference>
<dbReference type="SMART" id="SM00957">
    <property type="entry name" value="SecA_DEAD"/>
    <property type="match status" value="1"/>
</dbReference>
<evidence type="ECO:0000313" key="23">
    <source>
        <dbReference type="Proteomes" id="UP000181985"/>
    </source>
</evidence>
<dbReference type="FunFam" id="3.40.50.300:FF:000334">
    <property type="entry name" value="Protein translocase subunit SecA"/>
    <property type="match status" value="1"/>
</dbReference>
<dbReference type="InterPro" id="IPR020937">
    <property type="entry name" value="SecA_CS"/>
</dbReference>
<feature type="domain" description="SecA family profile" evidence="21">
    <location>
        <begin position="3"/>
        <end position="616"/>
    </location>
</feature>
<evidence type="ECO:0000256" key="14">
    <source>
        <dbReference type="ARBA" id="ARBA00023136"/>
    </source>
</evidence>
<evidence type="ECO:0000256" key="2">
    <source>
        <dbReference type="ARBA" id="ARBA00007650"/>
    </source>
</evidence>
<dbReference type="FunFam" id="1.10.3060.10:FF:000003">
    <property type="entry name" value="Protein translocase subunit SecA"/>
    <property type="match status" value="1"/>
</dbReference>
<dbReference type="GO" id="GO:0008564">
    <property type="term" value="F:protein-exporting ATPase activity"/>
    <property type="evidence" value="ECO:0007669"/>
    <property type="project" value="UniProtKB-EC"/>
</dbReference>
<dbReference type="InterPro" id="IPR011116">
    <property type="entry name" value="SecA_Wing/Scaffold"/>
</dbReference>
<dbReference type="GO" id="GO:0005886">
    <property type="term" value="C:plasma membrane"/>
    <property type="evidence" value="ECO:0007669"/>
    <property type="project" value="UniProtKB-SubCell"/>
</dbReference>
<dbReference type="InterPro" id="IPR036670">
    <property type="entry name" value="SecA_X-link_sf"/>
</dbReference>
<sequence>MINNLLRKVVGSKNDRDVKRMNRQVADVTGLEAELEALDEAALRARTDHFRERLEGGEPLDTLLPEAFATVREASRRVMGMRHFDVQMVGGITLNSGRIAEMKTGEGKTLVATLAVYLNALPGKGVHVVTVNDYLARRDAEWMRPLYEFLGLSVGVIYSGQTPEEKRHAYGCDITYGTNNEFGFDYLRDNMAFSLEEKVQRDLHFAIVDEVDSILIDEARTPLIISGAVDENTELYQVVDRLARHLEQCSDEEDPESGDFTLDEKQKQVELTEGGHHKVEALMRDQGLLGEADSLYAAQNLNLLQHMHSALRARHLYHRDVDYIVKDGQVVIVDEHTGRSMPGRRWSEGLHQAVEAKEGVPVQRESQTLASTTFQNYFRLYDKLSGMTGTADTEAFEFRQIYGLDVVVIPTNRPLVRQDLNDLVYLTAEEKFEAIIEDVQTQTEAGRPVLVGTASIETSEYLANLMKQAGMAFNVLNAKQHQSEAEIIAQAGRPGAVTIATNMAGRGTDIVLGGNWEAEAAKLENPSEAELERLKAEWQARHDAVLEAGGLHVVGSERHESRRIDNQLRGRAGRQGDPGSTRFFLSLEDNLMRLFGSDRVQRLMQALGLERGEAIEHKMVSNAVERAQKKVEGRNFDIRKQLLEYDDVANDQRRVIYEQRNEILAADDVSDSVLGIREEVLDEAISEFVPPQSLAEQWDLAGLQDHLKSEFNLDAPVVEWAEQDERFHEEQLRERLQTMHREAYEAKVAEAGEALMRRFEKQAMLQVLDTRWKEHLQSMDHLRRGIHLRGYAQKNPKQEYKRESFELFQHLLTNIKADVTRILSHVQVRRPEEVEALERQRREALEREKASAASRHDEPAMAAGEQGEAPAAPAPGADGRPLRREGPKVGRNDPCPCGSGKKYKQCCGKLN</sequence>
<keyword evidence="6" id="KW-0997">Cell inner membrane</keyword>
<dbReference type="GO" id="GO:0065002">
    <property type="term" value="P:intracellular protein transmembrane transport"/>
    <property type="evidence" value="ECO:0007669"/>
    <property type="project" value="UniProtKB-UniRule"/>
</dbReference>
<dbReference type="FunFam" id="3.90.1440.10:FF:000001">
    <property type="entry name" value="Preprotein translocase subunit SecA"/>
    <property type="match status" value="1"/>
</dbReference>
<evidence type="ECO:0000256" key="5">
    <source>
        <dbReference type="ARBA" id="ARBA00022490"/>
    </source>
</evidence>
<dbReference type="Gene3D" id="1.10.3060.10">
    <property type="entry name" value="Helical scaffold and wing domains of SecA"/>
    <property type="match status" value="1"/>
</dbReference>
<dbReference type="PRINTS" id="PR00906">
    <property type="entry name" value="SECA"/>
</dbReference>
<evidence type="ECO:0000256" key="1">
    <source>
        <dbReference type="ARBA" id="ARBA00001947"/>
    </source>
</evidence>
<evidence type="ECO:0000256" key="12">
    <source>
        <dbReference type="ARBA" id="ARBA00022967"/>
    </source>
</evidence>
<keyword evidence="12 15" id="KW-1278">Translocase</keyword>
<dbReference type="Pfam" id="PF07517">
    <property type="entry name" value="SecA_DEAD"/>
    <property type="match status" value="1"/>
</dbReference>
<evidence type="ECO:0000256" key="17">
    <source>
        <dbReference type="SAM" id="Coils"/>
    </source>
</evidence>
<dbReference type="GO" id="GO:0043952">
    <property type="term" value="P:protein transport by the Sec complex"/>
    <property type="evidence" value="ECO:0007669"/>
    <property type="project" value="TreeGrafter"/>
</dbReference>
<evidence type="ECO:0000256" key="15">
    <source>
        <dbReference type="HAMAP-Rule" id="MF_01382"/>
    </source>
</evidence>
<reference evidence="23" key="1">
    <citation type="submission" date="2016-11" db="EMBL/GenBank/DDBJ databases">
        <title>Halolamina sediminis sp. nov., an extremely halophilic archaeon isolated from solar salt.</title>
        <authorList>
            <person name="Koh H.-W."/>
            <person name="Rani S."/>
            <person name="Park S.-J."/>
        </authorList>
    </citation>
    <scope>NUCLEOTIDE SEQUENCE [LARGE SCALE GENOMIC DNA]</scope>
    <source>
        <strain evidence="23">Hb3</strain>
    </source>
</reference>
<comment type="subcellular location">
    <subcellularLocation>
        <location evidence="15">Cell membrane</location>
        <topology evidence="15">Peripheral membrane protein</topology>
        <orientation evidence="15">Cytoplasmic side</orientation>
    </subcellularLocation>
    <subcellularLocation>
        <location evidence="15">Cytoplasm</location>
    </subcellularLocation>
    <text evidence="15">Distribution is 50-50.</text>
</comment>
<dbReference type="GO" id="GO:0017038">
    <property type="term" value="P:protein import"/>
    <property type="evidence" value="ECO:0007669"/>
    <property type="project" value="InterPro"/>
</dbReference>
<dbReference type="PROSITE" id="PS51192">
    <property type="entry name" value="HELICASE_ATP_BIND_1"/>
    <property type="match status" value="1"/>
</dbReference>
<dbReference type="PROSITE" id="PS01312">
    <property type="entry name" value="SECA"/>
    <property type="match status" value="1"/>
</dbReference>
<dbReference type="InterPro" id="IPR001650">
    <property type="entry name" value="Helicase_C-like"/>
</dbReference>
<feature type="binding site" evidence="15">
    <location>
        <position position="509"/>
    </location>
    <ligand>
        <name>ATP</name>
        <dbReference type="ChEBI" id="CHEBI:30616"/>
    </ligand>
</feature>